<dbReference type="SUPFAM" id="SSF53155">
    <property type="entry name" value="Methylated DNA-protein cysteine methyltransferase domain"/>
    <property type="match status" value="1"/>
</dbReference>
<feature type="domain" description="Methylguanine DNA methyltransferase ribonuclease-like" evidence="11">
    <location>
        <begin position="11"/>
        <end position="75"/>
    </location>
</feature>
<dbReference type="CDD" id="cd06445">
    <property type="entry name" value="ATase"/>
    <property type="match status" value="1"/>
</dbReference>
<name>A0A0F9EM55_9ZZZZ</name>
<keyword evidence="4" id="KW-0963">Cytoplasm</keyword>
<dbReference type="EC" id="2.1.1.63" evidence="3"/>
<evidence type="ECO:0000256" key="5">
    <source>
        <dbReference type="ARBA" id="ARBA00022603"/>
    </source>
</evidence>
<dbReference type="InterPro" id="IPR008332">
    <property type="entry name" value="MethylG_MeTrfase_N"/>
</dbReference>
<dbReference type="Gene3D" id="3.30.160.70">
    <property type="entry name" value="Methylated DNA-protein cysteine methyltransferase domain"/>
    <property type="match status" value="1"/>
</dbReference>
<gene>
    <name evidence="12" type="ORF">LCGC14_2057930</name>
</gene>
<evidence type="ECO:0000259" key="10">
    <source>
        <dbReference type="Pfam" id="PF01035"/>
    </source>
</evidence>
<comment type="similarity">
    <text evidence="2">Belongs to the MGMT family.</text>
</comment>
<dbReference type="FunFam" id="1.10.10.10:FF:000214">
    <property type="entry name" value="Methylated-DNA--protein-cysteine methyltransferase"/>
    <property type="match status" value="1"/>
</dbReference>
<evidence type="ECO:0000256" key="6">
    <source>
        <dbReference type="ARBA" id="ARBA00022679"/>
    </source>
</evidence>
<evidence type="ECO:0000256" key="3">
    <source>
        <dbReference type="ARBA" id="ARBA00011918"/>
    </source>
</evidence>
<dbReference type="AlphaFoldDB" id="A0A0F9EM55"/>
<reference evidence="12" key="1">
    <citation type="journal article" date="2015" name="Nature">
        <title>Complex archaea that bridge the gap between prokaryotes and eukaryotes.</title>
        <authorList>
            <person name="Spang A."/>
            <person name="Saw J.H."/>
            <person name="Jorgensen S.L."/>
            <person name="Zaremba-Niedzwiedzka K."/>
            <person name="Martijn J."/>
            <person name="Lind A.E."/>
            <person name="van Eijk R."/>
            <person name="Schleper C."/>
            <person name="Guy L."/>
            <person name="Ettema T.J."/>
        </authorList>
    </citation>
    <scope>NUCLEOTIDE SEQUENCE</scope>
</reference>
<keyword evidence="8" id="KW-0234">DNA repair</keyword>
<evidence type="ECO:0000256" key="9">
    <source>
        <dbReference type="ARBA" id="ARBA00049348"/>
    </source>
</evidence>
<dbReference type="PROSITE" id="PS00374">
    <property type="entry name" value="MGMT"/>
    <property type="match status" value="1"/>
</dbReference>
<dbReference type="Gene3D" id="1.10.10.10">
    <property type="entry name" value="Winged helix-like DNA-binding domain superfamily/Winged helix DNA-binding domain"/>
    <property type="match status" value="1"/>
</dbReference>
<dbReference type="GO" id="GO:0006281">
    <property type="term" value="P:DNA repair"/>
    <property type="evidence" value="ECO:0007669"/>
    <property type="project" value="UniProtKB-KW"/>
</dbReference>
<keyword evidence="6" id="KW-0808">Transferase</keyword>
<protein>
    <recommendedName>
        <fullName evidence="3">methylated-DNA--[protein]-cysteine S-methyltransferase</fullName>
        <ecNumber evidence="3">2.1.1.63</ecNumber>
    </recommendedName>
</protein>
<dbReference type="EMBL" id="LAZR01024437">
    <property type="protein sequence ID" value="KKL75134.1"/>
    <property type="molecule type" value="Genomic_DNA"/>
</dbReference>
<sequence length="167" mass="18675">MIANFHPMETYKTYYKSPLGPIEIVGAQDSILSLGFVEKMLQGDAELPFCLKACLKQIDEYFKGKRKEFLLNLEPLGTDFQKRVWQQLRKISFGETVSYGDIANAIDNPNACRAVGNANRINPIGIIIPCHRVIGSDGSLTGYGGGLWRKEWLLKHESGYPPNNIIA</sequence>
<evidence type="ECO:0000256" key="2">
    <source>
        <dbReference type="ARBA" id="ARBA00008711"/>
    </source>
</evidence>
<comment type="caution">
    <text evidence="12">The sequence shown here is derived from an EMBL/GenBank/DDBJ whole genome shotgun (WGS) entry which is preliminary data.</text>
</comment>
<evidence type="ECO:0000256" key="7">
    <source>
        <dbReference type="ARBA" id="ARBA00022763"/>
    </source>
</evidence>
<dbReference type="NCBIfam" id="TIGR00589">
    <property type="entry name" value="ogt"/>
    <property type="match status" value="1"/>
</dbReference>
<evidence type="ECO:0000313" key="12">
    <source>
        <dbReference type="EMBL" id="KKL75134.1"/>
    </source>
</evidence>
<keyword evidence="7" id="KW-0227">DNA damage</keyword>
<dbReference type="Pfam" id="PF02870">
    <property type="entry name" value="Methyltransf_1N"/>
    <property type="match status" value="1"/>
</dbReference>
<dbReference type="InterPro" id="IPR001497">
    <property type="entry name" value="MethylDNA_cys_MeTrfase_AS"/>
</dbReference>
<comment type="catalytic activity">
    <reaction evidence="9">
        <text>a 6-O-methyl-2'-deoxyguanosine in DNA + L-cysteinyl-[protein] = S-methyl-L-cysteinyl-[protein] + a 2'-deoxyguanosine in DNA</text>
        <dbReference type="Rhea" id="RHEA:24000"/>
        <dbReference type="Rhea" id="RHEA-COMP:10131"/>
        <dbReference type="Rhea" id="RHEA-COMP:10132"/>
        <dbReference type="Rhea" id="RHEA-COMP:11367"/>
        <dbReference type="Rhea" id="RHEA-COMP:11368"/>
        <dbReference type="ChEBI" id="CHEBI:29950"/>
        <dbReference type="ChEBI" id="CHEBI:82612"/>
        <dbReference type="ChEBI" id="CHEBI:85445"/>
        <dbReference type="ChEBI" id="CHEBI:85448"/>
        <dbReference type="EC" id="2.1.1.63"/>
    </reaction>
</comment>
<evidence type="ECO:0000259" key="11">
    <source>
        <dbReference type="Pfam" id="PF02870"/>
    </source>
</evidence>
<dbReference type="GO" id="GO:0003908">
    <property type="term" value="F:methylated-DNA-[protein]-cysteine S-methyltransferase activity"/>
    <property type="evidence" value="ECO:0007669"/>
    <property type="project" value="UniProtKB-EC"/>
</dbReference>
<accession>A0A0F9EM55</accession>
<dbReference type="HAMAP" id="MF_00772">
    <property type="entry name" value="OGT"/>
    <property type="match status" value="1"/>
</dbReference>
<organism evidence="12">
    <name type="scientific">marine sediment metagenome</name>
    <dbReference type="NCBI Taxonomy" id="412755"/>
    <lineage>
        <taxon>unclassified sequences</taxon>
        <taxon>metagenomes</taxon>
        <taxon>ecological metagenomes</taxon>
    </lineage>
</organism>
<dbReference type="InterPro" id="IPR036217">
    <property type="entry name" value="MethylDNA_cys_MeTrfase_DNAb"/>
</dbReference>
<dbReference type="Pfam" id="PF01035">
    <property type="entry name" value="DNA_binding_1"/>
    <property type="match status" value="1"/>
</dbReference>
<proteinExistence type="inferred from homology"/>
<keyword evidence="5" id="KW-0489">Methyltransferase</keyword>
<dbReference type="SUPFAM" id="SSF46767">
    <property type="entry name" value="Methylated DNA-protein cysteine methyltransferase, C-terminal domain"/>
    <property type="match status" value="1"/>
</dbReference>
<evidence type="ECO:0000256" key="8">
    <source>
        <dbReference type="ARBA" id="ARBA00023204"/>
    </source>
</evidence>
<dbReference type="InterPro" id="IPR036388">
    <property type="entry name" value="WH-like_DNA-bd_sf"/>
</dbReference>
<dbReference type="PANTHER" id="PTHR10815">
    <property type="entry name" value="METHYLATED-DNA--PROTEIN-CYSTEINE METHYLTRANSFERASE"/>
    <property type="match status" value="1"/>
</dbReference>
<dbReference type="InterPro" id="IPR014048">
    <property type="entry name" value="MethylDNA_cys_MeTrfase_DNA-bd"/>
</dbReference>
<evidence type="ECO:0000256" key="1">
    <source>
        <dbReference type="ARBA" id="ARBA00001286"/>
    </source>
</evidence>
<evidence type="ECO:0000256" key="4">
    <source>
        <dbReference type="ARBA" id="ARBA00022490"/>
    </source>
</evidence>
<comment type="catalytic activity">
    <reaction evidence="1">
        <text>a 4-O-methyl-thymidine in DNA + L-cysteinyl-[protein] = a thymidine in DNA + S-methyl-L-cysteinyl-[protein]</text>
        <dbReference type="Rhea" id="RHEA:53428"/>
        <dbReference type="Rhea" id="RHEA-COMP:10131"/>
        <dbReference type="Rhea" id="RHEA-COMP:10132"/>
        <dbReference type="Rhea" id="RHEA-COMP:13555"/>
        <dbReference type="Rhea" id="RHEA-COMP:13556"/>
        <dbReference type="ChEBI" id="CHEBI:29950"/>
        <dbReference type="ChEBI" id="CHEBI:82612"/>
        <dbReference type="ChEBI" id="CHEBI:137386"/>
        <dbReference type="ChEBI" id="CHEBI:137387"/>
        <dbReference type="EC" id="2.1.1.63"/>
    </reaction>
</comment>
<dbReference type="GO" id="GO:0032259">
    <property type="term" value="P:methylation"/>
    <property type="evidence" value="ECO:0007669"/>
    <property type="project" value="UniProtKB-KW"/>
</dbReference>
<dbReference type="PANTHER" id="PTHR10815:SF13">
    <property type="entry name" value="METHYLATED-DNA--PROTEIN-CYSTEINE METHYLTRANSFERASE"/>
    <property type="match status" value="1"/>
</dbReference>
<dbReference type="InterPro" id="IPR036631">
    <property type="entry name" value="MGMT_N_sf"/>
</dbReference>
<dbReference type="InterPro" id="IPR023546">
    <property type="entry name" value="MGMT"/>
</dbReference>
<feature type="domain" description="Methylated-DNA-[protein]-cysteine S-methyltransferase DNA binding" evidence="10">
    <location>
        <begin position="79"/>
        <end position="158"/>
    </location>
</feature>